<feature type="transmembrane region" description="Helical" evidence="6">
    <location>
        <begin position="826"/>
        <end position="848"/>
    </location>
</feature>
<keyword evidence="9" id="KW-1185">Reference proteome</keyword>
<reference evidence="9" key="1">
    <citation type="journal article" date="2019" name="Int. J. Syst. Evol. Microbiol.">
        <title>The Global Catalogue of Microorganisms (GCM) 10K type strain sequencing project: providing services to taxonomists for standard genome sequencing and annotation.</title>
        <authorList>
            <consortium name="The Broad Institute Genomics Platform"/>
            <consortium name="The Broad Institute Genome Sequencing Center for Infectious Disease"/>
            <person name="Wu L."/>
            <person name="Ma J."/>
        </authorList>
    </citation>
    <scope>NUCLEOTIDE SEQUENCE [LARGE SCALE GENOMIC DNA]</scope>
    <source>
        <strain evidence="9">JCM 17440</strain>
    </source>
</reference>
<feature type="transmembrane region" description="Helical" evidence="6">
    <location>
        <begin position="462"/>
        <end position="482"/>
    </location>
</feature>
<feature type="transmembrane region" description="Helical" evidence="6">
    <location>
        <begin position="351"/>
        <end position="373"/>
    </location>
</feature>
<dbReference type="InterPro" id="IPR003838">
    <property type="entry name" value="ABC3_permease_C"/>
</dbReference>
<feature type="transmembrane region" description="Helical" evidence="6">
    <location>
        <begin position="433"/>
        <end position="450"/>
    </location>
</feature>
<dbReference type="EMBL" id="BAABAS010000003">
    <property type="protein sequence ID" value="GAA4225425.1"/>
    <property type="molecule type" value="Genomic_DNA"/>
</dbReference>
<keyword evidence="2" id="KW-1003">Cell membrane</keyword>
<keyword evidence="4 6" id="KW-1133">Transmembrane helix</keyword>
<evidence type="ECO:0000313" key="9">
    <source>
        <dbReference type="Proteomes" id="UP001501710"/>
    </source>
</evidence>
<accession>A0ABP8BTD4</accession>
<name>A0ABP8BTD4_9ACTN</name>
<sequence length="861" mass="89045">MSGPGPRLARTQWAPLVALAVLALVAAVLAVALPARMTAGYDRSAAAAAVRPGGDIEVEGRAGGTTAITTVSSEDALVSHALAWQRSLPASIAGAAGRPEPSVASDAMFVHARLPRPRILYLNWDLGARERIRAVAGGPAVTAGSGRDADVQIMVSKEYADKFGYTVGDRLTIADLPDADVHVQISGLYEPVRPADPYWTPRPGLLHPSEKRLDRDTTADVGTALMNESGYRALARATSDRLFTFHWRFPIRGSAIDAANASGIAAGMDAFRSAVEGRTGFFHCSVVTALDDELDRFARQYRAAQSVLGLVLGGLIAAAAGVLLLAAGLLGERLRPVLGTMRARGASLWQLAVPACGLTALAAVPAGALGYAAGRLLDAGPAQRTSAYAVALLVLAALTVSAAVVLRERGSGLESSAGRRDDIGSARPSSRRLVLEVLLVALAVIGVVLLRRRGQGAGSDPLIAAVPVLLAGAFAVLVLRAYPQLLRAAGPVLRRRSGAVAFLGLARAARQGLVGALPVVVLLLVASVAGFTATVDAALRAGQVRASWAEVGAEARVESGPLDEAGLRRVRAVPGVTGAVRARVIEHVSTASNTAPMTVIGVDLDAYHAIAPDVPGLPGGQGALASPLAARDMGSSGVTLSRAGMDPIHVRSPRVIEHFPGRTEGAFVVVPYREVERATGFPSQVFVAGHDLDARKLRGAAPGHGVMMRQDVLRDLNRAPLVSVMRDTFLGGVLIGGGFGLLAVLFVLVVGARARARTVAHLRAIGLSRRQSRGLALVEIAPVLLCATAAGWVLGLLLPEITGPVVDLRPYTGGYAVPAHVPDLPALLGLVGVLLLAAAAAVVVDRVFDAHPGTVLRSGDL</sequence>
<evidence type="ECO:0000256" key="1">
    <source>
        <dbReference type="ARBA" id="ARBA00004651"/>
    </source>
</evidence>
<keyword evidence="5 6" id="KW-0472">Membrane</keyword>
<dbReference type="Pfam" id="PF02687">
    <property type="entry name" value="FtsX"/>
    <property type="match status" value="1"/>
</dbReference>
<evidence type="ECO:0000256" key="5">
    <source>
        <dbReference type="ARBA" id="ARBA00023136"/>
    </source>
</evidence>
<dbReference type="RefSeq" id="WP_344889525.1">
    <property type="nucleotide sequence ID" value="NZ_BAABAS010000003.1"/>
</dbReference>
<feature type="transmembrane region" description="Helical" evidence="6">
    <location>
        <begin position="775"/>
        <end position="798"/>
    </location>
</feature>
<feature type="transmembrane region" description="Helical" evidence="6">
    <location>
        <begin position="513"/>
        <end position="535"/>
    </location>
</feature>
<comment type="caution">
    <text evidence="8">The sequence shown here is derived from an EMBL/GenBank/DDBJ whole genome shotgun (WGS) entry which is preliminary data.</text>
</comment>
<evidence type="ECO:0000256" key="6">
    <source>
        <dbReference type="SAM" id="Phobius"/>
    </source>
</evidence>
<evidence type="ECO:0000313" key="8">
    <source>
        <dbReference type="EMBL" id="GAA4225425.1"/>
    </source>
</evidence>
<feature type="transmembrane region" description="Helical" evidence="6">
    <location>
        <begin position="729"/>
        <end position="754"/>
    </location>
</feature>
<feature type="transmembrane region" description="Helical" evidence="6">
    <location>
        <begin position="385"/>
        <end position="406"/>
    </location>
</feature>
<comment type="subcellular location">
    <subcellularLocation>
        <location evidence="1">Cell membrane</location>
        <topology evidence="1">Multi-pass membrane protein</topology>
    </subcellularLocation>
</comment>
<feature type="domain" description="ABC3 transporter permease C-terminal" evidence="7">
    <location>
        <begin position="740"/>
        <end position="842"/>
    </location>
</feature>
<feature type="transmembrane region" description="Helical" evidence="6">
    <location>
        <begin position="307"/>
        <end position="330"/>
    </location>
</feature>
<evidence type="ECO:0000259" key="7">
    <source>
        <dbReference type="Pfam" id="PF02687"/>
    </source>
</evidence>
<proteinExistence type="predicted"/>
<evidence type="ECO:0000256" key="4">
    <source>
        <dbReference type="ARBA" id="ARBA00022989"/>
    </source>
</evidence>
<gene>
    <name evidence="8" type="ORF">GCM10022254_07340</name>
</gene>
<keyword evidence="3 6" id="KW-0812">Transmembrane</keyword>
<evidence type="ECO:0000256" key="2">
    <source>
        <dbReference type="ARBA" id="ARBA00022475"/>
    </source>
</evidence>
<protein>
    <submittedName>
        <fullName evidence="8">FtsX-like permease family protein</fullName>
    </submittedName>
</protein>
<dbReference type="Proteomes" id="UP001501710">
    <property type="component" value="Unassembled WGS sequence"/>
</dbReference>
<evidence type="ECO:0000256" key="3">
    <source>
        <dbReference type="ARBA" id="ARBA00022692"/>
    </source>
</evidence>
<organism evidence="8 9">
    <name type="scientific">Actinomadura meridiana</name>
    <dbReference type="NCBI Taxonomy" id="559626"/>
    <lineage>
        <taxon>Bacteria</taxon>
        <taxon>Bacillati</taxon>
        <taxon>Actinomycetota</taxon>
        <taxon>Actinomycetes</taxon>
        <taxon>Streptosporangiales</taxon>
        <taxon>Thermomonosporaceae</taxon>
        <taxon>Actinomadura</taxon>
    </lineage>
</organism>